<feature type="compositionally biased region" description="Polar residues" evidence="1">
    <location>
        <begin position="231"/>
        <end position="240"/>
    </location>
</feature>
<gene>
    <name evidence="2" type="ORF">R1flu_023233</name>
</gene>
<dbReference type="EMBL" id="JBHFFA010000007">
    <property type="protein sequence ID" value="KAL2611541.1"/>
    <property type="molecule type" value="Genomic_DNA"/>
</dbReference>
<dbReference type="AlphaFoldDB" id="A0ABD1XRJ3"/>
<dbReference type="Proteomes" id="UP001605036">
    <property type="component" value="Unassembled WGS sequence"/>
</dbReference>
<protein>
    <submittedName>
        <fullName evidence="2">Uncharacterized protein</fullName>
    </submittedName>
</protein>
<evidence type="ECO:0000313" key="3">
    <source>
        <dbReference type="Proteomes" id="UP001605036"/>
    </source>
</evidence>
<name>A0ABD1XRJ3_9MARC</name>
<keyword evidence="3" id="KW-1185">Reference proteome</keyword>
<accession>A0ABD1XRJ3</accession>
<proteinExistence type="predicted"/>
<feature type="region of interest" description="Disordered" evidence="1">
    <location>
        <begin position="205"/>
        <end position="240"/>
    </location>
</feature>
<comment type="caution">
    <text evidence="2">The sequence shown here is derived from an EMBL/GenBank/DDBJ whole genome shotgun (WGS) entry which is preliminary data.</text>
</comment>
<organism evidence="2 3">
    <name type="scientific">Riccia fluitans</name>
    <dbReference type="NCBI Taxonomy" id="41844"/>
    <lineage>
        <taxon>Eukaryota</taxon>
        <taxon>Viridiplantae</taxon>
        <taxon>Streptophyta</taxon>
        <taxon>Embryophyta</taxon>
        <taxon>Marchantiophyta</taxon>
        <taxon>Marchantiopsida</taxon>
        <taxon>Marchantiidae</taxon>
        <taxon>Marchantiales</taxon>
        <taxon>Ricciaceae</taxon>
        <taxon>Riccia</taxon>
    </lineage>
</organism>
<evidence type="ECO:0000313" key="2">
    <source>
        <dbReference type="EMBL" id="KAL2611541.1"/>
    </source>
</evidence>
<evidence type="ECO:0000256" key="1">
    <source>
        <dbReference type="SAM" id="MobiDB-lite"/>
    </source>
</evidence>
<sequence>MKGVRNHFRGSIPSAAVTKDARPCLIHVPTGEIVKSYLDLSKIVKKLGWKVFVNVTSKVWGAWYLPGGDECYVQTVYLPHPHISAATYSQLSTLVYAFGLNTFAVSYAPLAKFRELDDCSASQKPVLRLKANGKQVFTMRFFTQILTQRGWKKEAETEFVKQVTRPASPPTVLKLPAVEDIQQLSTLDLEYITMMTKNIFYLQTPSQDQSPRMPDCEPTANQPKTPAAKMSTLSSKDTTA</sequence>
<reference evidence="2 3" key="1">
    <citation type="submission" date="2024-09" db="EMBL/GenBank/DDBJ databases">
        <title>Chromosome-scale assembly of Riccia fluitans.</title>
        <authorList>
            <person name="Paukszto L."/>
            <person name="Sawicki J."/>
            <person name="Karawczyk K."/>
            <person name="Piernik-Szablinska J."/>
            <person name="Szczecinska M."/>
            <person name="Mazdziarz M."/>
        </authorList>
    </citation>
    <scope>NUCLEOTIDE SEQUENCE [LARGE SCALE GENOMIC DNA]</scope>
    <source>
        <strain evidence="2">Rf_01</strain>
        <tissue evidence="2">Aerial parts of the thallus</tissue>
    </source>
</reference>